<protein>
    <submittedName>
        <fullName evidence="5">C-type lectin domain-containing protein</fullName>
    </submittedName>
</protein>
<dbReference type="InterPro" id="IPR016187">
    <property type="entry name" value="CTDL_fold"/>
</dbReference>
<reference evidence="5" key="1">
    <citation type="submission" date="2016-11" db="UniProtKB">
        <authorList>
            <consortium name="WormBaseParasite"/>
        </authorList>
    </citation>
    <scope>IDENTIFICATION</scope>
</reference>
<feature type="transmembrane region" description="Helical" evidence="2">
    <location>
        <begin position="129"/>
        <end position="147"/>
    </location>
</feature>
<evidence type="ECO:0000256" key="2">
    <source>
        <dbReference type="SAM" id="Phobius"/>
    </source>
</evidence>
<keyword evidence="4" id="KW-1185">Reference proteome</keyword>
<keyword evidence="2" id="KW-0472">Membrane</keyword>
<evidence type="ECO:0000256" key="3">
    <source>
        <dbReference type="SAM" id="SignalP"/>
    </source>
</evidence>
<dbReference type="SUPFAM" id="SSF56436">
    <property type="entry name" value="C-type lectin-like"/>
    <property type="match status" value="1"/>
</dbReference>
<evidence type="ECO:0000313" key="4">
    <source>
        <dbReference type="Proteomes" id="UP000095282"/>
    </source>
</evidence>
<dbReference type="STRING" id="1561998.A0A1I7UU66"/>
<dbReference type="WBParaSite" id="Csp11.Scaffold630.g19379.t1">
    <property type="protein sequence ID" value="Csp11.Scaffold630.g19379.t1"/>
    <property type="gene ID" value="Csp11.Scaffold630.g19379"/>
</dbReference>
<sequence length="335" mass="36048">MKFLILVSLLFTLATAIIVGGGGGRGGYGGGSFGSSSSSEEHSHEHGHGHGHGHGNGRPPGGRRGCENGWLRFERPNGVIWCIYIATPGVTNGYLSQQEAQTACTGMGATLTGFQNNNESDIDNRMHPFLYLLVSIGLAVAAVMCGGKKSAKTEKSEAAKKSSETVQIPNALLSKQVPPVPPGELAPPEAPPAENAPPQAPEEKKEAPVKSEEKKSKESKKSVEKSPKKSEKKSKKSKKSEKKSKKSEKKTKSLPSEDKPEKPEKLTTEDKTKTKEEKEKEKTAAAPSKRPEGPAEVSNPIVTPETDEFPTLEEDKEEKKDVKTAEDKSKSKNKK</sequence>
<feature type="compositionally biased region" description="Pro residues" evidence="1">
    <location>
        <begin position="178"/>
        <end position="200"/>
    </location>
</feature>
<feature type="compositionally biased region" description="Basic and acidic residues" evidence="1">
    <location>
        <begin position="39"/>
        <end position="48"/>
    </location>
</feature>
<dbReference type="Proteomes" id="UP000095282">
    <property type="component" value="Unplaced"/>
</dbReference>
<keyword evidence="3" id="KW-0732">Signal</keyword>
<keyword evidence="2" id="KW-0812">Transmembrane</keyword>
<feature type="signal peptide" evidence="3">
    <location>
        <begin position="1"/>
        <end position="16"/>
    </location>
</feature>
<dbReference type="PANTHER" id="PTHR47517:SF2">
    <property type="entry name" value="C-TYPE LECTIN DOMAIN-CONTAINING PROTEIN"/>
    <property type="match status" value="1"/>
</dbReference>
<feature type="compositionally biased region" description="Basic and acidic residues" evidence="1">
    <location>
        <begin position="201"/>
        <end position="229"/>
    </location>
</feature>
<feature type="region of interest" description="Disordered" evidence="1">
    <location>
        <begin position="30"/>
        <end position="61"/>
    </location>
</feature>
<keyword evidence="2" id="KW-1133">Transmembrane helix</keyword>
<proteinExistence type="predicted"/>
<feature type="region of interest" description="Disordered" evidence="1">
    <location>
        <begin position="152"/>
        <end position="335"/>
    </location>
</feature>
<feature type="compositionally biased region" description="Basic and acidic residues" evidence="1">
    <location>
        <begin position="255"/>
        <end position="293"/>
    </location>
</feature>
<accession>A0A1I7UU66</accession>
<name>A0A1I7UU66_9PELO</name>
<dbReference type="CDD" id="cd00037">
    <property type="entry name" value="CLECT"/>
    <property type="match status" value="1"/>
</dbReference>
<feature type="compositionally biased region" description="Acidic residues" evidence="1">
    <location>
        <begin position="305"/>
        <end position="316"/>
    </location>
</feature>
<evidence type="ECO:0000256" key="1">
    <source>
        <dbReference type="SAM" id="MobiDB-lite"/>
    </source>
</evidence>
<dbReference type="PANTHER" id="PTHR47517">
    <property type="entry name" value="C-TYPE LECTIN-RELATED"/>
    <property type="match status" value="1"/>
</dbReference>
<feature type="compositionally biased region" description="Basic and acidic residues" evidence="1">
    <location>
        <begin position="152"/>
        <end position="163"/>
    </location>
</feature>
<feature type="compositionally biased region" description="Basic residues" evidence="1">
    <location>
        <begin position="230"/>
        <end position="249"/>
    </location>
</feature>
<organism evidence="4 5">
    <name type="scientific">Caenorhabditis tropicalis</name>
    <dbReference type="NCBI Taxonomy" id="1561998"/>
    <lineage>
        <taxon>Eukaryota</taxon>
        <taxon>Metazoa</taxon>
        <taxon>Ecdysozoa</taxon>
        <taxon>Nematoda</taxon>
        <taxon>Chromadorea</taxon>
        <taxon>Rhabditida</taxon>
        <taxon>Rhabditina</taxon>
        <taxon>Rhabditomorpha</taxon>
        <taxon>Rhabditoidea</taxon>
        <taxon>Rhabditidae</taxon>
        <taxon>Peloderinae</taxon>
        <taxon>Caenorhabditis</taxon>
    </lineage>
</organism>
<feature type="compositionally biased region" description="Basic and acidic residues" evidence="1">
    <location>
        <begin position="317"/>
        <end position="335"/>
    </location>
</feature>
<feature type="chain" id="PRO_5009309481" evidence="3">
    <location>
        <begin position="17"/>
        <end position="335"/>
    </location>
</feature>
<dbReference type="AlphaFoldDB" id="A0A1I7UU66"/>
<evidence type="ECO:0000313" key="5">
    <source>
        <dbReference type="WBParaSite" id="Csp11.Scaffold630.g19379.t1"/>
    </source>
</evidence>